<dbReference type="InterPro" id="IPR013087">
    <property type="entry name" value="Znf_C2H2_type"/>
</dbReference>
<evidence type="ECO:0000256" key="4">
    <source>
        <dbReference type="ARBA" id="ARBA00022833"/>
    </source>
</evidence>
<dbReference type="VEuPathDB" id="FungiDB:SPRG_05766"/>
<dbReference type="KEGG" id="spar:SPRG_05766"/>
<dbReference type="RefSeq" id="XP_012200439.1">
    <property type="nucleotide sequence ID" value="XM_012345049.1"/>
</dbReference>
<evidence type="ECO:0000256" key="3">
    <source>
        <dbReference type="ARBA" id="ARBA00022771"/>
    </source>
</evidence>
<keyword evidence="2" id="KW-0677">Repeat</keyword>
<keyword evidence="8" id="KW-1185">Reference proteome</keyword>
<protein>
    <recommendedName>
        <fullName evidence="6">C2H2-type domain-containing protein</fullName>
    </recommendedName>
</protein>
<dbReference type="GO" id="GO:0005634">
    <property type="term" value="C:nucleus"/>
    <property type="evidence" value="ECO:0007669"/>
    <property type="project" value="TreeGrafter"/>
</dbReference>
<proteinExistence type="predicted"/>
<evidence type="ECO:0000256" key="2">
    <source>
        <dbReference type="ARBA" id="ARBA00022737"/>
    </source>
</evidence>
<dbReference type="PANTHER" id="PTHR24403">
    <property type="entry name" value="ZINC FINGER PROTEIN"/>
    <property type="match status" value="1"/>
</dbReference>
<accession>A0A067CI74</accession>
<dbReference type="PROSITE" id="PS50157">
    <property type="entry name" value="ZINC_FINGER_C2H2_2"/>
    <property type="match status" value="1"/>
</dbReference>
<reference evidence="7 8" key="1">
    <citation type="journal article" date="2013" name="PLoS Genet.">
        <title>Distinctive expansion of potential virulence genes in the genome of the oomycete fish pathogen Saprolegnia parasitica.</title>
        <authorList>
            <person name="Jiang R.H."/>
            <person name="de Bruijn I."/>
            <person name="Haas B.J."/>
            <person name="Belmonte R."/>
            <person name="Lobach L."/>
            <person name="Christie J."/>
            <person name="van den Ackerveken G."/>
            <person name="Bottin A."/>
            <person name="Bulone V."/>
            <person name="Diaz-Moreno S.M."/>
            <person name="Dumas B."/>
            <person name="Fan L."/>
            <person name="Gaulin E."/>
            <person name="Govers F."/>
            <person name="Grenville-Briggs L.J."/>
            <person name="Horner N.R."/>
            <person name="Levin J.Z."/>
            <person name="Mammella M."/>
            <person name="Meijer H.J."/>
            <person name="Morris P."/>
            <person name="Nusbaum C."/>
            <person name="Oome S."/>
            <person name="Phillips A.J."/>
            <person name="van Rooyen D."/>
            <person name="Rzeszutek E."/>
            <person name="Saraiva M."/>
            <person name="Secombes C.J."/>
            <person name="Seidl M.F."/>
            <person name="Snel B."/>
            <person name="Stassen J.H."/>
            <person name="Sykes S."/>
            <person name="Tripathy S."/>
            <person name="van den Berg H."/>
            <person name="Vega-Arreguin J.C."/>
            <person name="Wawra S."/>
            <person name="Young S.K."/>
            <person name="Zeng Q."/>
            <person name="Dieguez-Uribeondo J."/>
            <person name="Russ C."/>
            <person name="Tyler B.M."/>
            <person name="van West P."/>
        </authorList>
    </citation>
    <scope>NUCLEOTIDE SEQUENCE [LARGE SCALE GENOMIC DNA]</scope>
    <source>
        <strain evidence="7 8">CBS 223.65</strain>
    </source>
</reference>
<evidence type="ECO:0000256" key="1">
    <source>
        <dbReference type="ARBA" id="ARBA00022723"/>
    </source>
</evidence>
<dbReference type="OrthoDB" id="10043029at2759"/>
<evidence type="ECO:0000256" key="5">
    <source>
        <dbReference type="PROSITE-ProRule" id="PRU00042"/>
    </source>
</evidence>
<dbReference type="GO" id="GO:0008270">
    <property type="term" value="F:zinc ion binding"/>
    <property type="evidence" value="ECO:0007669"/>
    <property type="project" value="UniProtKB-KW"/>
</dbReference>
<evidence type="ECO:0000259" key="6">
    <source>
        <dbReference type="PROSITE" id="PS50157"/>
    </source>
</evidence>
<keyword evidence="4" id="KW-0862">Zinc</keyword>
<keyword evidence="3 5" id="KW-0863">Zinc-finger</keyword>
<organism evidence="7 8">
    <name type="scientific">Saprolegnia parasitica (strain CBS 223.65)</name>
    <dbReference type="NCBI Taxonomy" id="695850"/>
    <lineage>
        <taxon>Eukaryota</taxon>
        <taxon>Sar</taxon>
        <taxon>Stramenopiles</taxon>
        <taxon>Oomycota</taxon>
        <taxon>Saprolegniomycetes</taxon>
        <taxon>Saprolegniales</taxon>
        <taxon>Saprolegniaceae</taxon>
        <taxon>Saprolegnia</taxon>
    </lineage>
</organism>
<dbReference type="GO" id="GO:0045944">
    <property type="term" value="P:positive regulation of transcription by RNA polymerase II"/>
    <property type="evidence" value="ECO:0007669"/>
    <property type="project" value="TreeGrafter"/>
</dbReference>
<dbReference type="InterPro" id="IPR050688">
    <property type="entry name" value="Zinc_finger/UBP_domain"/>
</dbReference>
<dbReference type="AlphaFoldDB" id="A0A067CI74"/>
<gene>
    <name evidence="7" type="ORF">SPRG_05766</name>
</gene>
<dbReference type="EMBL" id="KK583209">
    <property type="protein sequence ID" value="KDO28895.1"/>
    <property type="molecule type" value="Genomic_DNA"/>
</dbReference>
<dbReference type="OMA" id="PNRELQC"/>
<evidence type="ECO:0000313" key="8">
    <source>
        <dbReference type="Proteomes" id="UP000030745"/>
    </source>
</evidence>
<dbReference type="Gene3D" id="3.30.160.60">
    <property type="entry name" value="Classic Zinc Finger"/>
    <property type="match status" value="2"/>
</dbReference>
<dbReference type="SMART" id="SM00355">
    <property type="entry name" value="ZnF_C2H2"/>
    <property type="match status" value="7"/>
</dbReference>
<evidence type="ECO:0000313" key="7">
    <source>
        <dbReference type="EMBL" id="KDO28895.1"/>
    </source>
</evidence>
<feature type="domain" description="C2H2-type" evidence="6">
    <location>
        <begin position="163"/>
        <end position="193"/>
    </location>
</feature>
<sequence length="375" mass="41276">MARKSKPSSRPNTFYVTMDSDGLYSCPGEACAHRAGEWQLLYRHVVTKHDDFIIDKNLGADATVAVFQRPNRELQCPKCAFRSESHASVKQHININHAGLGVASDLVQIEDRPVPFRCPDCSYASTEWPKLQKHCVSRHKRTLPDEPSYALPAFDRTVGAPVYDCPNERCLFETTDLLALQEHLKAAHSGKKRKARDPFPRYLVPPKGPYTCPACSVSIPSWPTLLAHVTREHLDAFAVDRPTTCKGRELQCPVTRCGYKCKTTALIDDLASHCESAHGYSCAKASGVATVVPARRGRQPVYACPLCSFETGLAASLRYHSEDVHGRKVAIKHAPKQLSQGTDIAVNAAITDEGDFRIVAPVAAGAEIIFQVSSR</sequence>
<dbReference type="PANTHER" id="PTHR24403:SF67">
    <property type="entry name" value="FI01116P-RELATED"/>
    <property type="match status" value="1"/>
</dbReference>
<name>A0A067CI74_SAPPC</name>
<dbReference type="Proteomes" id="UP000030745">
    <property type="component" value="Unassembled WGS sequence"/>
</dbReference>
<dbReference type="GeneID" id="24128148"/>
<keyword evidence="1" id="KW-0479">Metal-binding</keyword>